<dbReference type="InterPro" id="IPR011009">
    <property type="entry name" value="Kinase-like_dom_sf"/>
</dbReference>
<dbReference type="Proteomes" id="UP000013304">
    <property type="component" value="Chromosome"/>
</dbReference>
<reference evidence="3 4" key="1">
    <citation type="submission" date="2013-04" db="EMBL/GenBank/DDBJ databases">
        <title>Complete genome sequence of Streptomyces fulvissimus.</title>
        <authorList>
            <person name="Myronovskyi M."/>
            <person name="Tokovenko B."/>
            <person name="Manderscheid N."/>
            <person name="Petzke L."/>
            <person name="Luzhetskyy A."/>
        </authorList>
    </citation>
    <scope>NUCLEOTIDE SEQUENCE [LARGE SCALE GENOMIC DNA]</scope>
    <source>
        <strain evidence="3 4">DSM 40593</strain>
    </source>
</reference>
<feature type="region of interest" description="Disordered" evidence="1">
    <location>
        <begin position="1"/>
        <end position="74"/>
    </location>
</feature>
<dbReference type="HOGENOM" id="CLU_055446_0_0_11"/>
<evidence type="ECO:0000313" key="3">
    <source>
        <dbReference type="EMBL" id="AGK76037.1"/>
    </source>
</evidence>
<dbReference type="EMBL" id="CP005080">
    <property type="protein sequence ID" value="AGK76037.1"/>
    <property type="molecule type" value="Genomic_DNA"/>
</dbReference>
<name>N0CSM8_STRMI</name>
<sequence>MRTTSADRDSADHEPADRELVIHKPATREPAIHERADREPAIHEPAAHEPAAHEPAAHEPAAHEPAAHEPAAHEPAAHAPAIHKPLIHDLGTLAHRLHHPPGTPCACPPPQLLADRPDGTVVRSGAVVAKAHAADSDREALAARLALASAPELTGILLPPLSTPDTPGTAGTALRPVTFWPYGVPVDPRDPDAAPWSEAAVLLARLHRTAPPPPLPPMRGPVKAARAVARMIAALPGDGAVLPVQAAWRALPAWARGEAAPPAARSGFLCHGDLHLGQLVRHPAPDGPWLLIDVDDAGRGDPAWDLARPAAWYAAGVLAPEDWLLFLDAYRSAGGPAVPAEGDPWPQLDVAARALTVQTAAVALAKCAAEGRVPDEMEQLMIDSCARIATFPPELAAGSAS</sequence>
<dbReference type="PATRIC" id="fig|1303692.3.peg.1078"/>
<proteinExistence type="predicted"/>
<dbReference type="Gene3D" id="3.90.1200.10">
    <property type="match status" value="1"/>
</dbReference>
<dbReference type="InterPro" id="IPR002575">
    <property type="entry name" value="Aminoglycoside_PTrfase"/>
</dbReference>
<organism evidence="3 4">
    <name type="scientific">Streptomyces microflavus DSM 40593</name>
    <dbReference type="NCBI Taxonomy" id="1303692"/>
    <lineage>
        <taxon>Bacteria</taxon>
        <taxon>Bacillati</taxon>
        <taxon>Actinomycetota</taxon>
        <taxon>Actinomycetes</taxon>
        <taxon>Kitasatosporales</taxon>
        <taxon>Streptomycetaceae</taxon>
        <taxon>Streptomyces</taxon>
    </lineage>
</organism>
<evidence type="ECO:0000259" key="2">
    <source>
        <dbReference type="Pfam" id="PF01636"/>
    </source>
</evidence>
<feature type="domain" description="Aminoglycoside phosphotransferase" evidence="2">
    <location>
        <begin position="190"/>
        <end position="335"/>
    </location>
</feature>
<dbReference type="Pfam" id="PF01636">
    <property type="entry name" value="APH"/>
    <property type="match status" value="1"/>
</dbReference>
<gene>
    <name evidence="3" type="ORF">SFUL_1064</name>
</gene>
<keyword evidence="3" id="KW-0808">Transferase</keyword>
<dbReference type="SUPFAM" id="SSF56112">
    <property type="entry name" value="Protein kinase-like (PK-like)"/>
    <property type="match status" value="1"/>
</dbReference>
<accession>N0CSM8</accession>
<evidence type="ECO:0000313" key="4">
    <source>
        <dbReference type="Proteomes" id="UP000013304"/>
    </source>
</evidence>
<dbReference type="eggNOG" id="COG1565">
    <property type="taxonomic scope" value="Bacteria"/>
</dbReference>
<dbReference type="KEGG" id="sfi:SFUL_1064"/>
<dbReference type="AlphaFoldDB" id="N0CSM8"/>
<dbReference type="GO" id="GO:0016740">
    <property type="term" value="F:transferase activity"/>
    <property type="evidence" value="ECO:0007669"/>
    <property type="project" value="UniProtKB-KW"/>
</dbReference>
<dbReference type="eggNOG" id="COG2334">
    <property type="taxonomic scope" value="Bacteria"/>
</dbReference>
<evidence type="ECO:0000256" key="1">
    <source>
        <dbReference type="SAM" id="MobiDB-lite"/>
    </source>
</evidence>
<protein>
    <submittedName>
        <fullName evidence="3">Aminoglycoside phosphotransferase</fullName>
    </submittedName>
</protein>